<dbReference type="RefSeq" id="WP_131612895.1">
    <property type="nucleotide sequence ID" value="NZ_SJSM01000039.1"/>
</dbReference>
<name>A0A4R0M9K3_9SPHI</name>
<evidence type="ECO:0000313" key="2">
    <source>
        <dbReference type="Proteomes" id="UP000291117"/>
    </source>
</evidence>
<sequence length="279" mass="31516">MKKYRLYILLFLFIFTACKKDGEVLNKTVTVRKTLPVLKGYTMVPLLKYFDGEETRGELYGSFAYNAGLAFENENDQTHMQLRNSITGEVVYEHTFKATDKPAEVPVLLYDGKKLKESHEYQDLSGADYLVNFNFNFPGATEPIYLTLKVWESYLDPTTYDLVEFPAVSATFSGGIKPGEWSEYVRLKPVAELVTITSQSPQEAIDMGLSFITHSVSITDAQGKPYPGFPDGNNMLNLQFPEQWTTTGKVQSIHGIIKKNDIGKNYLIATNLAEKFPKK</sequence>
<accession>A0A4R0M9K3</accession>
<protein>
    <submittedName>
        <fullName evidence="1">Uncharacterized protein</fullName>
    </submittedName>
</protein>
<gene>
    <name evidence="1" type="ORF">EZ444_26355</name>
</gene>
<evidence type="ECO:0000313" key="1">
    <source>
        <dbReference type="EMBL" id="TCC82821.1"/>
    </source>
</evidence>
<dbReference type="AlphaFoldDB" id="A0A4R0M9K3"/>
<organism evidence="1 2">
    <name type="scientific">Pedobacter hiemivivus</name>
    <dbReference type="NCBI Taxonomy" id="2530454"/>
    <lineage>
        <taxon>Bacteria</taxon>
        <taxon>Pseudomonadati</taxon>
        <taxon>Bacteroidota</taxon>
        <taxon>Sphingobacteriia</taxon>
        <taxon>Sphingobacteriales</taxon>
        <taxon>Sphingobacteriaceae</taxon>
        <taxon>Pedobacter</taxon>
    </lineage>
</organism>
<dbReference type="EMBL" id="SJSM01000039">
    <property type="protein sequence ID" value="TCC82821.1"/>
    <property type="molecule type" value="Genomic_DNA"/>
</dbReference>
<reference evidence="1 2" key="1">
    <citation type="submission" date="2019-02" db="EMBL/GenBank/DDBJ databases">
        <title>Pedobacter sp. RP-3-8 sp. nov., isolated from Arctic soil.</title>
        <authorList>
            <person name="Dahal R.H."/>
        </authorList>
    </citation>
    <scope>NUCLEOTIDE SEQUENCE [LARGE SCALE GENOMIC DNA]</scope>
    <source>
        <strain evidence="1 2">RP-3-8</strain>
    </source>
</reference>
<comment type="caution">
    <text evidence="1">The sequence shown here is derived from an EMBL/GenBank/DDBJ whole genome shotgun (WGS) entry which is preliminary data.</text>
</comment>
<dbReference type="Proteomes" id="UP000291117">
    <property type="component" value="Unassembled WGS sequence"/>
</dbReference>
<dbReference type="PROSITE" id="PS51257">
    <property type="entry name" value="PROKAR_LIPOPROTEIN"/>
    <property type="match status" value="1"/>
</dbReference>
<proteinExistence type="predicted"/>
<keyword evidence="2" id="KW-1185">Reference proteome</keyword>